<keyword evidence="2" id="KW-1185">Reference proteome</keyword>
<comment type="caution">
    <text evidence="1">The sequence shown here is derived from an EMBL/GenBank/DDBJ whole genome shotgun (WGS) entry which is preliminary data.</text>
</comment>
<proteinExistence type="predicted"/>
<organism evidence="1 2">
    <name type="scientific">Treponema lecithinolyticum ATCC 700332</name>
    <dbReference type="NCBI Taxonomy" id="1321815"/>
    <lineage>
        <taxon>Bacteria</taxon>
        <taxon>Pseudomonadati</taxon>
        <taxon>Spirochaetota</taxon>
        <taxon>Spirochaetia</taxon>
        <taxon>Spirochaetales</taxon>
        <taxon>Treponemataceae</taxon>
        <taxon>Treponema</taxon>
    </lineage>
</organism>
<dbReference type="EMBL" id="AWVH01000024">
    <property type="protein sequence ID" value="ERJ93561.1"/>
    <property type="molecule type" value="Genomic_DNA"/>
</dbReference>
<protein>
    <submittedName>
        <fullName evidence="1">Uncharacterized protein</fullName>
    </submittedName>
</protein>
<accession>A0ABN0NZW6</accession>
<dbReference type="Proteomes" id="UP000016649">
    <property type="component" value="Unassembled WGS sequence"/>
</dbReference>
<reference evidence="1 2" key="1">
    <citation type="submission" date="2013-08" db="EMBL/GenBank/DDBJ databases">
        <authorList>
            <person name="Weinstock G."/>
            <person name="Sodergren E."/>
            <person name="Wylie T."/>
            <person name="Fulton L."/>
            <person name="Fulton R."/>
            <person name="Fronick C."/>
            <person name="O'Laughlin M."/>
            <person name="Godfrey J."/>
            <person name="Miner T."/>
            <person name="Herter B."/>
            <person name="Appelbaum E."/>
            <person name="Cordes M."/>
            <person name="Lek S."/>
            <person name="Wollam A."/>
            <person name="Pepin K.H."/>
            <person name="Palsikar V.B."/>
            <person name="Mitreva M."/>
            <person name="Wilson R.K."/>
        </authorList>
    </citation>
    <scope>NUCLEOTIDE SEQUENCE [LARGE SCALE GENOMIC DNA]</scope>
    <source>
        <strain evidence="1 2">ATCC 700332</strain>
    </source>
</reference>
<evidence type="ECO:0000313" key="2">
    <source>
        <dbReference type="Proteomes" id="UP000016649"/>
    </source>
</evidence>
<evidence type="ECO:0000313" key="1">
    <source>
        <dbReference type="EMBL" id="ERJ93561.1"/>
    </source>
</evidence>
<name>A0ABN0NZW6_TRELE</name>
<sequence>MAVSTPALRLSKAFKTTFRCCCTRSVTLCYNCFYVARSLVRT</sequence>
<gene>
    <name evidence="1" type="ORF">HMPREF9193_00850</name>
</gene>